<name>A0A318Z1Z2_9EURO</name>
<reference evidence="1 2" key="1">
    <citation type="submission" date="2016-12" db="EMBL/GenBank/DDBJ databases">
        <title>The genomes of Aspergillus section Nigri reveals drivers in fungal speciation.</title>
        <authorList>
            <consortium name="DOE Joint Genome Institute"/>
            <person name="Vesth T.C."/>
            <person name="Nybo J."/>
            <person name="Theobald S."/>
            <person name="Brandl J."/>
            <person name="Frisvad J.C."/>
            <person name="Nielsen K.F."/>
            <person name="Lyhne E.K."/>
            <person name="Kogle M.E."/>
            <person name="Kuo A."/>
            <person name="Riley R."/>
            <person name="Clum A."/>
            <person name="Nolan M."/>
            <person name="Lipzen A."/>
            <person name="Salamov A."/>
            <person name="Henrissat B."/>
            <person name="Wiebenga A."/>
            <person name="De Vries R.P."/>
            <person name="Grigoriev I.V."/>
            <person name="Mortensen U.H."/>
            <person name="Andersen M.R."/>
            <person name="Baker S.E."/>
        </authorList>
    </citation>
    <scope>NUCLEOTIDE SEQUENCE [LARGE SCALE GENOMIC DNA]</scope>
    <source>
        <strain evidence="1 2">JOP 1030-1</strain>
    </source>
</reference>
<evidence type="ECO:0000313" key="1">
    <source>
        <dbReference type="EMBL" id="PYH41305.1"/>
    </source>
</evidence>
<evidence type="ECO:0000313" key="2">
    <source>
        <dbReference type="Proteomes" id="UP000248349"/>
    </source>
</evidence>
<gene>
    <name evidence="1" type="ORF">BP01DRAFT_172808</name>
</gene>
<dbReference type="AlphaFoldDB" id="A0A318Z1Z2"/>
<dbReference type="RefSeq" id="XP_025427287.1">
    <property type="nucleotide sequence ID" value="XM_025570784.1"/>
</dbReference>
<dbReference type="PROSITE" id="PS51257">
    <property type="entry name" value="PROKAR_LIPOPROTEIN"/>
    <property type="match status" value="1"/>
</dbReference>
<organism evidence="1 2">
    <name type="scientific">Aspergillus saccharolyticus JOP 1030-1</name>
    <dbReference type="NCBI Taxonomy" id="1450539"/>
    <lineage>
        <taxon>Eukaryota</taxon>
        <taxon>Fungi</taxon>
        <taxon>Dikarya</taxon>
        <taxon>Ascomycota</taxon>
        <taxon>Pezizomycotina</taxon>
        <taxon>Eurotiomycetes</taxon>
        <taxon>Eurotiomycetidae</taxon>
        <taxon>Eurotiales</taxon>
        <taxon>Aspergillaceae</taxon>
        <taxon>Aspergillus</taxon>
        <taxon>Aspergillus subgen. Circumdati</taxon>
    </lineage>
</organism>
<accession>A0A318Z1Z2</accession>
<keyword evidence="2" id="KW-1185">Reference proteome</keyword>
<sequence length="58" mass="6399">MKAGLFQYFKPSLTPSLLPSNSPLQSLLSFCSCLSDIFPCVSTVAVDRVKLARLYTSR</sequence>
<protein>
    <submittedName>
        <fullName evidence="1">Uncharacterized protein</fullName>
    </submittedName>
</protein>
<dbReference type="EMBL" id="KZ821266">
    <property type="protein sequence ID" value="PYH41305.1"/>
    <property type="molecule type" value="Genomic_DNA"/>
</dbReference>
<dbReference type="Proteomes" id="UP000248349">
    <property type="component" value="Unassembled WGS sequence"/>
</dbReference>
<dbReference type="GeneID" id="37072012"/>
<proteinExistence type="predicted"/>